<evidence type="ECO:0008006" key="3">
    <source>
        <dbReference type="Google" id="ProtNLM"/>
    </source>
</evidence>
<dbReference type="OrthoDB" id="9789360at2"/>
<dbReference type="EMBL" id="FQXD01000017">
    <property type="protein sequence ID" value="SHH88638.1"/>
    <property type="molecule type" value="Genomic_DNA"/>
</dbReference>
<sequence>MRLDQQRNTSKKPLALIEIGTSAGLQLLWDKYSYSYNNKADRYGAPHSYVHITSEMKGTGMPVLYKESPPVAWRVGVDLYVSEVNNPENVKWLKALIWPEHKHRLDLFRKAVQQIQAFSVELIEGDGVELLFEIAKQAPHNASLCIFHTHVANQMPQEVKQQLLTSIQKVGENRDVFHLYNNIWDANLHLDYVINGKEHKHIIGQTDGHGRWFSWN</sequence>
<dbReference type="Proteomes" id="UP000184079">
    <property type="component" value="Unassembled WGS sequence"/>
</dbReference>
<dbReference type="RefSeq" id="WP_073012023.1">
    <property type="nucleotide sequence ID" value="NZ_FQXD01000017.1"/>
</dbReference>
<organism evidence="1 2">
    <name type="scientific">Virgibacillus chiguensis</name>
    <dbReference type="NCBI Taxonomy" id="411959"/>
    <lineage>
        <taxon>Bacteria</taxon>
        <taxon>Bacillati</taxon>
        <taxon>Bacillota</taxon>
        <taxon>Bacilli</taxon>
        <taxon>Bacillales</taxon>
        <taxon>Bacillaceae</taxon>
        <taxon>Virgibacillus</taxon>
    </lineage>
</organism>
<proteinExistence type="predicted"/>
<accession>A0A1M5WME5</accession>
<keyword evidence="2" id="KW-1185">Reference proteome</keyword>
<dbReference type="Pfam" id="PF10094">
    <property type="entry name" value="DUF2332"/>
    <property type="match status" value="1"/>
</dbReference>
<dbReference type="InterPro" id="IPR011200">
    <property type="entry name" value="UCP012608"/>
</dbReference>
<gene>
    <name evidence="1" type="ORF">SAMN05421807_11740</name>
</gene>
<reference evidence="2" key="1">
    <citation type="submission" date="2016-11" db="EMBL/GenBank/DDBJ databases">
        <authorList>
            <person name="Varghese N."/>
            <person name="Submissions S."/>
        </authorList>
    </citation>
    <scope>NUCLEOTIDE SEQUENCE [LARGE SCALE GENOMIC DNA]</scope>
    <source>
        <strain evidence="2">CGMCC 1.6496</strain>
    </source>
</reference>
<dbReference type="AlphaFoldDB" id="A0A1M5WME5"/>
<name>A0A1M5WME5_9BACI</name>
<evidence type="ECO:0000313" key="1">
    <source>
        <dbReference type="EMBL" id="SHH88638.1"/>
    </source>
</evidence>
<evidence type="ECO:0000313" key="2">
    <source>
        <dbReference type="Proteomes" id="UP000184079"/>
    </source>
</evidence>
<protein>
    <recommendedName>
        <fullName evidence="3">DUF2332 domain-containing protein</fullName>
    </recommendedName>
</protein>